<evidence type="ECO:0000256" key="6">
    <source>
        <dbReference type="ARBA" id="ARBA00023136"/>
    </source>
</evidence>
<dbReference type="InterPro" id="IPR025966">
    <property type="entry name" value="OppC_N"/>
</dbReference>
<evidence type="ECO:0000256" key="4">
    <source>
        <dbReference type="ARBA" id="ARBA00022692"/>
    </source>
</evidence>
<feature type="transmembrane region" description="Helical" evidence="7">
    <location>
        <begin position="21"/>
        <end position="44"/>
    </location>
</feature>
<sequence length="286" mass="30774">MTNDTPRTFSGMFVNKFKRDTLAISGSIIVGLLFIVAIFAPFIAPYDPAAIDTKQLFQSPSLAHLCGTDDLGRDVFSRMVYGSRISLTVGFVAVGIATVIGLVIGAVAGYFGGWLDNILMRFVDLMLTIPTFFLILAVIAFLEPNIYNIMIVIGVTGWMGVARLVRAEFLALKERDFVMAARALGVTDLMIIAKHILPNAMAPVLVSATLGIAGAILTESALSFLGIGVQPPTPSWGNILTVGKDNIEFAWWLSIYPGVAILVTVLGYNLLGEGIRDALDPRLHGQ</sequence>
<dbReference type="AlphaFoldDB" id="A0A3B1BDA2"/>
<dbReference type="PANTHER" id="PTHR43386:SF1">
    <property type="entry name" value="D,D-DIPEPTIDE TRANSPORT SYSTEM PERMEASE PROTEIN DDPC-RELATED"/>
    <property type="match status" value="1"/>
</dbReference>
<feature type="transmembrane region" description="Helical" evidence="7">
    <location>
        <begin position="85"/>
        <end position="111"/>
    </location>
</feature>
<keyword evidence="6 7" id="KW-0472">Membrane</keyword>
<reference evidence="9" key="1">
    <citation type="submission" date="2018-06" db="EMBL/GenBank/DDBJ databases">
        <authorList>
            <person name="Zhirakovskaya E."/>
        </authorList>
    </citation>
    <scope>NUCLEOTIDE SEQUENCE</scope>
</reference>
<dbReference type="GO" id="GO:0055085">
    <property type="term" value="P:transmembrane transport"/>
    <property type="evidence" value="ECO:0007669"/>
    <property type="project" value="InterPro"/>
</dbReference>
<keyword evidence="5 7" id="KW-1133">Transmembrane helix</keyword>
<gene>
    <name evidence="9" type="ORF">MNBD_NITROSPINAE02-324</name>
</gene>
<feature type="transmembrane region" description="Helical" evidence="7">
    <location>
        <begin position="146"/>
        <end position="165"/>
    </location>
</feature>
<dbReference type="EMBL" id="UOGE01000004">
    <property type="protein sequence ID" value="VAX16256.1"/>
    <property type="molecule type" value="Genomic_DNA"/>
</dbReference>
<evidence type="ECO:0000256" key="2">
    <source>
        <dbReference type="ARBA" id="ARBA00022448"/>
    </source>
</evidence>
<protein>
    <submittedName>
        <fullName evidence="9">Dipeptide transport system permease protein DppC (TC 3.A.1.5.2)</fullName>
    </submittedName>
</protein>
<dbReference type="CDD" id="cd06261">
    <property type="entry name" value="TM_PBP2"/>
    <property type="match status" value="1"/>
</dbReference>
<organism evidence="9">
    <name type="scientific">hydrothermal vent metagenome</name>
    <dbReference type="NCBI Taxonomy" id="652676"/>
    <lineage>
        <taxon>unclassified sequences</taxon>
        <taxon>metagenomes</taxon>
        <taxon>ecological metagenomes</taxon>
    </lineage>
</organism>
<dbReference type="SUPFAM" id="SSF161098">
    <property type="entry name" value="MetI-like"/>
    <property type="match status" value="1"/>
</dbReference>
<name>A0A3B1BDA2_9ZZZZ</name>
<feature type="transmembrane region" description="Helical" evidence="7">
    <location>
        <begin position="249"/>
        <end position="271"/>
    </location>
</feature>
<dbReference type="Gene3D" id="1.10.3720.10">
    <property type="entry name" value="MetI-like"/>
    <property type="match status" value="1"/>
</dbReference>
<evidence type="ECO:0000256" key="3">
    <source>
        <dbReference type="ARBA" id="ARBA00022475"/>
    </source>
</evidence>
<keyword evidence="3" id="KW-1003">Cell membrane</keyword>
<dbReference type="Pfam" id="PF12911">
    <property type="entry name" value="OppC_N"/>
    <property type="match status" value="1"/>
</dbReference>
<dbReference type="PROSITE" id="PS50928">
    <property type="entry name" value="ABC_TM1"/>
    <property type="match status" value="1"/>
</dbReference>
<evidence type="ECO:0000259" key="8">
    <source>
        <dbReference type="PROSITE" id="PS50928"/>
    </source>
</evidence>
<comment type="subcellular location">
    <subcellularLocation>
        <location evidence="1">Cell membrane</location>
        <topology evidence="1">Multi-pass membrane protein</topology>
    </subcellularLocation>
</comment>
<evidence type="ECO:0000256" key="1">
    <source>
        <dbReference type="ARBA" id="ARBA00004651"/>
    </source>
</evidence>
<dbReference type="PANTHER" id="PTHR43386">
    <property type="entry name" value="OLIGOPEPTIDE TRANSPORT SYSTEM PERMEASE PROTEIN APPC"/>
    <property type="match status" value="1"/>
</dbReference>
<evidence type="ECO:0000256" key="5">
    <source>
        <dbReference type="ARBA" id="ARBA00022989"/>
    </source>
</evidence>
<proteinExistence type="predicted"/>
<feature type="transmembrane region" description="Helical" evidence="7">
    <location>
        <begin position="118"/>
        <end position="140"/>
    </location>
</feature>
<accession>A0A3B1BDA2</accession>
<keyword evidence="4 7" id="KW-0812">Transmembrane</keyword>
<evidence type="ECO:0000313" key="9">
    <source>
        <dbReference type="EMBL" id="VAX16256.1"/>
    </source>
</evidence>
<dbReference type="GO" id="GO:0005886">
    <property type="term" value="C:plasma membrane"/>
    <property type="evidence" value="ECO:0007669"/>
    <property type="project" value="UniProtKB-SubCell"/>
</dbReference>
<dbReference type="InterPro" id="IPR050366">
    <property type="entry name" value="BP-dependent_transpt_permease"/>
</dbReference>
<dbReference type="InterPro" id="IPR000515">
    <property type="entry name" value="MetI-like"/>
</dbReference>
<feature type="transmembrane region" description="Helical" evidence="7">
    <location>
        <begin position="204"/>
        <end position="229"/>
    </location>
</feature>
<feature type="domain" description="ABC transmembrane type-1" evidence="8">
    <location>
        <begin position="83"/>
        <end position="272"/>
    </location>
</feature>
<evidence type="ECO:0000256" key="7">
    <source>
        <dbReference type="SAM" id="Phobius"/>
    </source>
</evidence>
<keyword evidence="2" id="KW-0813">Transport</keyword>
<dbReference type="InterPro" id="IPR035906">
    <property type="entry name" value="MetI-like_sf"/>
</dbReference>
<dbReference type="Pfam" id="PF00528">
    <property type="entry name" value="BPD_transp_1"/>
    <property type="match status" value="1"/>
</dbReference>